<protein>
    <recommendedName>
        <fullName evidence="3">DUF6535 domain-containing protein</fullName>
    </recommendedName>
</protein>
<sequence length="977" mass="109523">MHTAVMLFSFSPPSSSLQQLPNTMSIHEDNRTSTLEVRQDGAIRCEDAEAESQRFREGREHGQKSAEHEGESGEAEEEYQDPTVAPSTSANAANAKKTFGLNKPKPAVNRGNDTYDYEQKYPEDAPYAEAAPNARVWRTHEDESRIHDTNMVEESRDNVDVLLVFAGLFSAVVTTFVSQTYQSLQVNYAAMSASLLYESVLVQRAIANGSSVDSIATSPLNPTIAFVPATTDVWVNGLWFTSLFLSLTTALVAVLVKQWLHHYVALPSGTPRDRSLTRQFRFAGFQKWHVPVIIGLLPVLMHLALAIFLVGLVIFLQPLRQALSWAICTGTVLVYTAYVAATVLPVLFPQYPYRTPLCDLLCCIIPLVSWNRKKSLAAWRQGESGNILYYLPHIQAGNRQSLAMIESKSVRQTSSNLAAEALDWLFSVSSNPTVQSIVIQSIGGLSMDSEKRFLDLQAYDSNIEDLQQSLLQDCLLVNWNNGKRFVEPLPGMELKIGRLLRFGPPIYPWYSFYATPDTDVSDLTVAILIGGYSLCVRETHESILSSPLLMDIIRSSKLPPRCWYRLMMEAPLDIVFSPLDPGHDDHSNKFPLHICSAILKVFVTQVGHVAQDFDMPLVLDFEDALPHFIDKFYEHILHMFSNFAKEPSLCDPSLPRSLRAFVAVIKFLLHRFPPSESDMTNTISRFLYIAISDGISRQTFSSHEATVVIMVLEDIIASCAIQSLNQKPDWTWLCNCVYRSLTTIASSAYSLRGVRSMIDFITIHWEQWESGSSAAALTGLLAKRIPVAFSAFLESQCLQFLGSHTFHEESVPLVREYVAGISAWQHRSDGAVDHATLQLHIDYLSNPYNLFTACSILATRGTTDTNRTTIHRDIMALVQLCPRDAAWGECRKKLCDLVQGDGGDFFSEQRTSPSLEPLRPLRTEEIQIEKDNIRYAIQVLDDFFDGGAHTGMGHLDRFLGWCVCRKPDDRPKQVQEV</sequence>
<feature type="domain" description="DUF6535" evidence="3">
    <location>
        <begin position="137"/>
        <end position="317"/>
    </location>
</feature>
<evidence type="ECO:0000259" key="3">
    <source>
        <dbReference type="Pfam" id="PF20153"/>
    </source>
</evidence>
<feature type="transmembrane region" description="Helical" evidence="2">
    <location>
        <begin position="161"/>
        <end position="181"/>
    </location>
</feature>
<dbReference type="InterPro" id="IPR045338">
    <property type="entry name" value="DUF6535"/>
</dbReference>
<feature type="region of interest" description="Disordered" evidence="1">
    <location>
        <begin position="49"/>
        <end position="110"/>
    </location>
</feature>
<keyword evidence="5" id="KW-1185">Reference proteome</keyword>
<feature type="transmembrane region" description="Helical" evidence="2">
    <location>
        <begin position="237"/>
        <end position="256"/>
    </location>
</feature>
<gene>
    <name evidence="4" type="ORF">IW261DRAFT_523944</name>
</gene>
<keyword evidence="2" id="KW-1133">Transmembrane helix</keyword>
<accession>A0AA39U9Z9</accession>
<keyword evidence="2" id="KW-0812">Transmembrane</keyword>
<evidence type="ECO:0000313" key="5">
    <source>
        <dbReference type="Proteomes" id="UP001175227"/>
    </source>
</evidence>
<comment type="caution">
    <text evidence="4">The sequence shown here is derived from an EMBL/GenBank/DDBJ whole genome shotgun (WGS) entry which is preliminary data.</text>
</comment>
<feature type="transmembrane region" description="Helical" evidence="2">
    <location>
        <begin position="322"/>
        <end position="348"/>
    </location>
</feature>
<evidence type="ECO:0000256" key="2">
    <source>
        <dbReference type="SAM" id="Phobius"/>
    </source>
</evidence>
<organism evidence="4 5">
    <name type="scientific">Armillaria novae-zelandiae</name>
    <dbReference type="NCBI Taxonomy" id="153914"/>
    <lineage>
        <taxon>Eukaryota</taxon>
        <taxon>Fungi</taxon>
        <taxon>Dikarya</taxon>
        <taxon>Basidiomycota</taxon>
        <taxon>Agaricomycotina</taxon>
        <taxon>Agaricomycetes</taxon>
        <taxon>Agaricomycetidae</taxon>
        <taxon>Agaricales</taxon>
        <taxon>Marasmiineae</taxon>
        <taxon>Physalacriaceae</taxon>
        <taxon>Armillaria</taxon>
    </lineage>
</organism>
<evidence type="ECO:0000313" key="4">
    <source>
        <dbReference type="EMBL" id="KAK0474764.1"/>
    </source>
</evidence>
<keyword evidence="2" id="KW-0472">Membrane</keyword>
<name>A0AA39U9Z9_9AGAR</name>
<dbReference type="Pfam" id="PF20153">
    <property type="entry name" value="DUF6535"/>
    <property type="match status" value="1"/>
</dbReference>
<reference evidence="4" key="1">
    <citation type="submission" date="2023-06" db="EMBL/GenBank/DDBJ databases">
        <authorList>
            <consortium name="Lawrence Berkeley National Laboratory"/>
            <person name="Ahrendt S."/>
            <person name="Sahu N."/>
            <person name="Indic B."/>
            <person name="Wong-Bajracharya J."/>
            <person name="Merenyi Z."/>
            <person name="Ke H.-M."/>
            <person name="Monk M."/>
            <person name="Kocsube S."/>
            <person name="Drula E."/>
            <person name="Lipzen A."/>
            <person name="Balint B."/>
            <person name="Henrissat B."/>
            <person name="Andreopoulos B."/>
            <person name="Martin F.M."/>
            <person name="Harder C.B."/>
            <person name="Rigling D."/>
            <person name="Ford K.L."/>
            <person name="Foster G.D."/>
            <person name="Pangilinan J."/>
            <person name="Papanicolaou A."/>
            <person name="Barry K."/>
            <person name="LaButti K."/>
            <person name="Viragh M."/>
            <person name="Koriabine M."/>
            <person name="Yan M."/>
            <person name="Riley R."/>
            <person name="Champramary S."/>
            <person name="Plett K.L."/>
            <person name="Tsai I.J."/>
            <person name="Slot J."/>
            <person name="Sipos G."/>
            <person name="Plett J."/>
            <person name="Nagy L.G."/>
            <person name="Grigoriev I.V."/>
        </authorList>
    </citation>
    <scope>NUCLEOTIDE SEQUENCE</scope>
    <source>
        <strain evidence="4">ICMP 16352</strain>
    </source>
</reference>
<feature type="compositionally biased region" description="Basic and acidic residues" evidence="1">
    <location>
        <begin position="49"/>
        <end position="71"/>
    </location>
</feature>
<proteinExistence type="predicted"/>
<dbReference type="EMBL" id="JAUEPR010000025">
    <property type="protein sequence ID" value="KAK0474764.1"/>
    <property type="molecule type" value="Genomic_DNA"/>
</dbReference>
<dbReference type="AlphaFoldDB" id="A0AA39U9Z9"/>
<feature type="transmembrane region" description="Helical" evidence="2">
    <location>
        <begin position="288"/>
        <end position="316"/>
    </location>
</feature>
<dbReference type="Proteomes" id="UP001175227">
    <property type="component" value="Unassembled WGS sequence"/>
</dbReference>
<evidence type="ECO:0000256" key="1">
    <source>
        <dbReference type="SAM" id="MobiDB-lite"/>
    </source>
</evidence>